<feature type="region of interest" description="Disordered" evidence="7">
    <location>
        <begin position="147"/>
        <end position="207"/>
    </location>
</feature>
<feature type="compositionally biased region" description="Basic residues" evidence="7">
    <location>
        <begin position="375"/>
        <end position="390"/>
    </location>
</feature>
<keyword evidence="1" id="KW-0805">Transcription regulation</keyword>
<keyword evidence="4" id="KW-0539">Nucleus</keyword>
<dbReference type="GO" id="GO:0003677">
    <property type="term" value="F:DNA binding"/>
    <property type="evidence" value="ECO:0007669"/>
    <property type="project" value="UniProtKB-KW"/>
</dbReference>
<feature type="region of interest" description="Disordered" evidence="7">
    <location>
        <begin position="1"/>
        <end position="121"/>
    </location>
</feature>
<dbReference type="OrthoDB" id="338531at2759"/>
<dbReference type="OMA" id="WGITSFR"/>
<keyword evidence="11" id="KW-1185">Reference proteome</keyword>
<name>A0A8T2UPD6_CERRI</name>
<dbReference type="Proteomes" id="UP000825935">
    <property type="component" value="Chromosome 6"/>
</dbReference>
<dbReference type="InterPro" id="IPR008978">
    <property type="entry name" value="HSP20-like_chaperone"/>
</dbReference>
<dbReference type="GO" id="GO:0006357">
    <property type="term" value="P:regulation of transcription by RNA polymerase II"/>
    <property type="evidence" value="ECO:0007669"/>
    <property type="project" value="InterPro"/>
</dbReference>
<protein>
    <submittedName>
        <fullName evidence="10">Uncharacterized protein</fullName>
    </submittedName>
</protein>
<feature type="compositionally biased region" description="Acidic residues" evidence="7">
    <location>
        <begin position="35"/>
        <end position="57"/>
    </location>
</feature>
<evidence type="ECO:0000259" key="8">
    <source>
        <dbReference type="PROSITE" id="PS01031"/>
    </source>
</evidence>
<feature type="compositionally biased region" description="Acidic residues" evidence="7">
    <location>
        <begin position="18"/>
        <end position="28"/>
    </location>
</feature>
<proteinExistence type="inferred from homology"/>
<evidence type="ECO:0000256" key="4">
    <source>
        <dbReference type="ARBA" id="ARBA00023242"/>
    </source>
</evidence>
<keyword evidence="2" id="KW-0238">DNA-binding</keyword>
<dbReference type="SUPFAM" id="SSF46774">
    <property type="entry name" value="ARID-like"/>
    <property type="match status" value="1"/>
</dbReference>
<dbReference type="CDD" id="cd16100">
    <property type="entry name" value="ARID"/>
    <property type="match status" value="1"/>
</dbReference>
<dbReference type="PANTHER" id="PTHR15348:SF0">
    <property type="entry name" value="PROTEIN DEAD RINGER"/>
    <property type="match status" value="1"/>
</dbReference>
<accession>A0A8T2UPD6</accession>
<evidence type="ECO:0000256" key="7">
    <source>
        <dbReference type="SAM" id="MobiDB-lite"/>
    </source>
</evidence>
<evidence type="ECO:0000256" key="2">
    <source>
        <dbReference type="ARBA" id="ARBA00023125"/>
    </source>
</evidence>
<feature type="region of interest" description="Disordered" evidence="7">
    <location>
        <begin position="305"/>
        <end position="400"/>
    </location>
</feature>
<feature type="compositionally biased region" description="Basic and acidic residues" evidence="7">
    <location>
        <begin position="178"/>
        <end position="198"/>
    </location>
</feature>
<comment type="caution">
    <text evidence="10">The sequence shown here is derived from an EMBL/GenBank/DDBJ whole genome shotgun (WGS) entry which is preliminary data.</text>
</comment>
<feature type="domain" description="ARID" evidence="9">
    <location>
        <begin position="205"/>
        <end position="296"/>
    </location>
</feature>
<keyword evidence="3" id="KW-0804">Transcription</keyword>
<dbReference type="CDD" id="cd06464">
    <property type="entry name" value="ACD_sHsps-like"/>
    <property type="match status" value="1"/>
</dbReference>
<dbReference type="InterPro" id="IPR002068">
    <property type="entry name" value="A-crystallin/Hsp20_dom"/>
</dbReference>
<dbReference type="Pfam" id="PF01388">
    <property type="entry name" value="ARID"/>
    <property type="match status" value="1"/>
</dbReference>
<evidence type="ECO:0000256" key="1">
    <source>
        <dbReference type="ARBA" id="ARBA00023015"/>
    </source>
</evidence>
<dbReference type="Pfam" id="PF00011">
    <property type="entry name" value="HSP20"/>
    <property type="match status" value="1"/>
</dbReference>
<gene>
    <name evidence="10" type="ORF">KP509_06G055900</name>
</gene>
<feature type="compositionally biased region" description="Acidic residues" evidence="7">
    <location>
        <begin position="168"/>
        <end position="177"/>
    </location>
</feature>
<dbReference type="FunFam" id="1.10.150.60:FF:000018">
    <property type="entry name" value="AT-rich interactive domain-containing protein 3"/>
    <property type="match status" value="1"/>
</dbReference>
<evidence type="ECO:0000313" key="11">
    <source>
        <dbReference type="Proteomes" id="UP000825935"/>
    </source>
</evidence>
<dbReference type="PANTHER" id="PTHR15348">
    <property type="entry name" value="AT-RICH INTERACTIVE DOMAIN-CONTAINING PROTEIN ARID DOMAIN- CONTAINING PROTEIN DEAD RINGER PROTEIN B-CELL REGULATOR OF IGH TRANSCRIPTION BRIGHT"/>
    <property type="match status" value="1"/>
</dbReference>
<feature type="compositionally biased region" description="Acidic residues" evidence="7">
    <location>
        <begin position="102"/>
        <end position="121"/>
    </location>
</feature>
<dbReference type="SUPFAM" id="SSF49764">
    <property type="entry name" value="HSP20-like chaperones"/>
    <property type="match status" value="1"/>
</dbReference>
<dbReference type="InterPro" id="IPR045147">
    <property type="entry name" value="ARI3A/B/C"/>
</dbReference>
<dbReference type="Gene3D" id="2.60.40.790">
    <property type="match status" value="1"/>
</dbReference>
<dbReference type="AlphaFoldDB" id="A0A8T2UPD6"/>
<evidence type="ECO:0000256" key="6">
    <source>
        <dbReference type="RuleBase" id="RU003616"/>
    </source>
</evidence>
<evidence type="ECO:0000259" key="9">
    <source>
        <dbReference type="PROSITE" id="PS51011"/>
    </source>
</evidence>
<dbReference type="PROSITE" id="PS51011">
    <property type="entry name" value="ARID"/>
    <property type="match status" value="1"/>
</dbReference>
<organism evidence="10 11">
    <name type="scientific">Ceratopteris richardii</name>
    <name type="common">Triangle waterfern</name>
    <dbReference type="NCBI Taxonomy" id="49495"/>
    <lineage>
        <taxon>Eukaryota</taxon>
        <taxon>Viridiplantae</taxon>
        <taxon>Streptophyta</taxon>
        <taxon>Embryophyta</taxon>
        <taxon>Tracheophyta</taxon>
        <taxon>Polypodiopsida</taxon>
        <taxon>Polypodiidae</taxon>
        <taxon>Polypodiales</taxon>
        <taxon>Pteridineae</taxon>
        <taxon>Pteridaceae</taxon>
        <taxon>Parkerioideae</taxon>
        <taxon>Ceratopteris</taxon>
    </lineage>
</organism>
<dbReference type="SMART" id="SM01014">
    <property type="entry name" value="ARID"/>
    <property type="match status" value="1"/>
</dbReference>
<dbReference type="SMART" id="SM00501">
    <property type="entry name" value="BRIGHT"/>
    <property type="match status" value="1"/>
</dbReference>
<evidence type="ECO:0000256" key="3">
    <source>
        <dbReference type="ARBA" id="ARBA00023163"/>
    </source>
</evidence>
<dbReference type="InterPro" id="IPR036431">
    <property type="entry name" value="ARID_dom_sf"/>
</dbReference>
<dbReference type="GO" id="GO:0005634">
    <property type="term" value="C:nucleus"/>
    <property type="evidence" value="ECO:0007669"/>
    <property type="project" value="TreeGrafter"/>
</dbReference>
<dbReference type="PROSITE" id="PS01031">
    <property type="entry name" value="SHSP"/>
    <property type="match status" value="1"/>
</dbReference>
<dbReference type="InterPro" id="IPR001606">
    <property type="entry name" value="ARID_dom"/>
</dbReference>
<feature type="domain" description="SHSP" evidence="8">
    <location>
        <begin position="462"/>
        <end position="558"/>
    </location>
</feature>
<dbReference type="Gene3D" id="1.10.150.60">
    <property type="entry name" value="ARID DNA-binding domain"/>
    <property type="match status" value="1"/>
</dbReference>
<evidence type="ECO:0000313" key="10">
    <source>
        <dbReference type="EMBL" id="KAH7435244.1"/>
    </source>
</evidence>
<comment type="similarity">
    <text evidence="5 6">Belongs to the small heat shock protein (HSP20) family.</text>
</comment>
<evidence type="ECO:0000256" key="5">
    <source>
        <dbReference type="PROSITE-ProRule" id="PRU00285"/>
    </source>
</evidence>
<sequence length="558" mass="63062">MTEPMSDASLSSCRSLGDEEEEGDDEEVGGTGQADLEEDDEDEDDGDGEEEDGDGESIADMHESSPLIYDRSLGEKPERLLSFGEDVGRNSNKANEHPLHEEDADDDDMDSEEDFMEKDDFDSANELVMSANEAVPHMLEHHTVRESEIDHSTQDHPLASEDLPLDKEDNDVEADADGETKVEDNKGPDWLDFLKRPPEEDDGTPEEQAEFVRELERFFAERNMEFKHPKFYQENLNCLKLWRAVVRLGGHEAVTNGKLWRQVGDTFNPPKSCTTVSWSFRIFYKKALLEYERFKFGELYPGSDQGASQHDVRNEGQTDDAQPHSLQPSFMPNLGRARRDAASRAMQGWHSQRLFGNGDIGDPSIKEKTSSSSVKRAKQLKMGPMRKKKANGFERTSQPTRNKGIRSLIDGQMKDETLDEVEDPFYFPNQKKRTVKHDPGKQTWKRIGFNSSNVGDIWVTDEGPKADWVKINVHKTCDCFEVYALVPGLLRDEVRIQCEPGGQLVIVGEPEERNSPWGITSFRKVIKLPLPIDASQTSAVVTVHGQLFVRVPFSLTHS</sequence>
<dbReference type="EMBL" id="CM035411">
    <property type="protein sequence ID" value="KAH7435244.1"/>
    <property type="molecule type" value="Genomic_DNA"/>
</dbReference>
<reference evidence="10" key="1">
    <citation type="submission" date="2021-08" db="EMBL/GenBank/DDBJ databases">
        <title>WGS assembly of Ceratopteris richardii.</title>
        <authorList>
            <person name="Marchant D.B."/>
            <person name="Chen G."/>
            <person name="Jenkins J."/>
            <person name="Shu S."/>
            <person name="Leebens-Mack J."/>
            <person name="Grimwood J."/>
            <person name="Schmutz J."/>
            <person name="Soltis P."/>
            <person name="Soltis D."/>
            <person name="Chen Z.-H."/>
        </authorList>
    </citation>
    <scope>NUCLEOTIDE SEQUENCE</scope>
    <source>
        <strain evidence="10">Whitten #5841</strain>
        <tissue evidence="10">Leaf</tissue>
    </source>
</reference>